<accession>A0A0N4XL68</accession>
<name>A0A0N4XL68_NIPBR</name>
<evidence type="ECO:0000256" key="1">
    <source>
        <dbReference type="SAM" id="MobiDB-lite"/>
    </source>
</evidence>
<evidence type="ECO:0000313" key="4">
    <source>
        <dbReference type="Proteomes" id="UP000271162"/>
    </source>
</evidence>
<evidence type="ECO:0000313" key="3">
    <source>
        <dbReference type="EMBL" id="VDL66860.1"/>
    </source>
</evidence>
<feature type="region of interest" description="Disordered" evidence="1">
    <location>
        <begin position="35"/>
        <end position="123"/>
    </location>
</feature>
<protein>
    <submittedName>
        <fullName evidence="5">Secreted protein</fullName>
    </submittedName>
</protein>
<keyword evidence="2" id="KW-0812">Transmembrane</keyword>
<evidence type="ECO:0000256" key="2">
    <source>
        <dbReference type="SAM" id="Phobius"/>
    </source>
</evidence>
<reference evidence="3 4" key="2">
    <citation type="submission" date="2018-11" db="EMBL/GenBank/DDBJ databases">
        <authorList>
            <consortium name="Pathogen Informatics"/>
        </authorList>
    </citation>
    <scope>NUCLEOTIDE SEQUENCE [LARGE SCALE GENOMIC DNA]</scope>
</reference>
<dbReference type="AlphaFoldDB" id="A0A0N4XL68"/>
<dbReference type="WBParaSite" id="NBR_0000327001-mRNA-1">
    <property type="protein sequence ID" value="NBR_0000327001-mRNA-1"/>
    <property type="gene ID" value="NBR_0000327001"/>
</dbReference>
<dbReference type="EMBL" id="UYSL01004717">
    <property type="protein sequence ID" value="VDL66860.1"/>
    <property type="molecule type" value="Genomic_DNA"/>
</dbReference>
<gene>
    <name evidence="3" type="ORF">NBR_LOCUS3271</name>
</gene>
<keyword evidence="4" id="KW-1185">Reference proteome</keyword>
<sequence>MSVAEFVMSLAVNGICLIVVIFFYWRLIGKLTSDKPANAQPSYQRRRPQPYVKPTSRGPPTPQQTVYYQRTPSQRCPPPPDKLPPWREEWPSIPDPPLQKKLRRRDRERRSSSNPRVTSVRLNNKEGRSVQSLKIAFYHFYLFILPVGRVVQW</sequence>
<keyword evidence="2" id="KW-1133">Transmembrane helix</keyword>
<evidence type="ECO:0000313" key="5">
    <source>
        <dbReference type="WBParaSite" id="NBR_0000327001-mRNA-1"/>
    </source>
</evidence>
<feature type="transmembrane region" description="Helical" evidence="2">
    <location>
        <begin position="6"/>
        <end position="25"/>
    </location>
</feature>
<reference evidence="5" key="1">
    <citation type="submission" date="2017-02" db="UniProtKB">
        <authorList>
            <consortium name="WormBaseParasite"/>
        </authorList>
    </citation>
    <scope>IDENTIFICATION</scope>
</reference>
<feature type="compositionally biased region" description="Polar residues" evidence="1">
    <location>
        <begin position="63"/>
        <end position="74"/>
    </location>
</feature>
<proteinExistence type="predicted"/>
<organism evidence="5">
    <name type="scientific">Nippostrongylus brasiliensis</name>
    <name type="common">Rat hookworm</name>
    <dbReference type="NCBI Taxonomy" id="27835"/>
    <lineage>
        <taxon>Eukaryota</taxon>
        <taxon>Metazoa</taxon>
        <taxon>Ecdysozoa</taxon>
        <taxon>Nematoda</taxon>
        <taxon>Chromadorea</taxon>
        <taxon>Rhabditida</taxon>
        <taxon>Rhabditina</taxon>
        <taxon>Rhabditomorpha</taxon>
        <taxon>Strongyloidea</taxon>
        <taxon>Heligmosomidae</taxon>
        <taxon>Nippostrongylus</taxon>
    </lineage>
</organism>
<keyword evidence="2" id="KW-0472">Membrane</keyword>
<dbReference type="Proteomes" id="UP000271162">
    <property type="component" value="Unassembled WGS sequence"/>
</dbReference>